<dbReference type="GO" id="GO:0003700">
    <property type="term" value="F:DNA-binding transcription factor activity"/>
    <property type="evidence" value="ECO:0007669"/>
    <property type="project" value="InterPro"/>
</dbReference>
<evidence type="ECO:0000259" key="1">
    <source>
        <dbReference type="PROSITE" id="PS50995"/>
    </source>
</evidence>
<protein>
    <submittedName>
        <fullName evidence="2">Putative MarR family transcriptional regulator</fullName>
    </submittedName>
</protein>
<dbReference type="eggNOG" id="COG1846">
    <property type="taxonomic scope" value="Bacteria"/>
</dbReference>
<accession>U3BD55</accession>
<reference evidence="2 3" key="1">
    <citation type="submission" date="2013-09" db="EMBL/GenBank/DDBJ databases">
        <title>Whole genome shotgun sequence of Vibrio proteolyticus NBRC 13287.</title>
        <authorList>
            <person name="Isaki S."/>
            <person name="Hosoyama A."/>
            <person name="Numata M."/>
            <person name="Hashimoto M."/>
            <person name="Hosoyama Y."/>
            <person name="Tsuchikane K."/>
            <person name="Noguchi M."/>
            <person name="Hirakata S."/>
            <person name="Ichikawa N."/>
            <person name="Ohji S."/>
            <person name="Yamazoe A."/>
            <person name="Fujita N."/>
        </authorList>
    </citation>
    <scope>NUCLEOTIDE SEQUENCE [LARGE SCALE GENOMIC DNA]</scope>
    <source>
        <strain evidence="2 3">NBRC 13287</strain>
    </source>
</reference>
<dbReference type="InterPro" id="IPR000835">
    <property type="entry name" value="HTH_MarR-typ"/>
</dbReference>
<dbReference type="PRINTS" id="PR00598">
    <property type="entry name" value="HTHMARR"/>
</dbReference>
<evidence type="ECO:0000313" key="3">
    <source>
        <dbReference type="Proteomes" id="UP000016570"/>
    </source>
</evidence>
<dbReference type="PANTHER" id="PTHR33164">
    <property type="entry name" value="TRANSCRIPTIONAL REGULATOR, MARR FAMILY"/>
    <property type="match status" value="1"/>
</dbReference>
<dbReference type="AlphaFoldDB" id="U3BD55"/>
<dbReference type="SMART" id="SM00347">
    <property type="entry name" value="HTH_MARR"/>
    <property type="match status" value="1"/>
</dbReference>
<name>U3BD55_VIBPR</name>
<feature type="domain" description="HTH marR-type" evidence="1">
    <location>
        <begin position="1"/>
        <end position="136"/>
    </location>
</feature>
<dbReference type="PANTHER" id="PTHR33164:SF95">
    <property type="entry name" value="TRANSCRIPTIONAL REGULATOR"/>
    <property type="match status" value="1"/>
</dbReference>
<keyword evidence="3" id="KW-1185">Reference proteome</keyword>
<dbReference type="GO" id="GO:0006950">
    <property type="term" value="P:response to stress"/>
    <property type="evidence" value="ECO:0007669"/>
    <property type="project" value="TreeGrafter"/>
</dbReference>
<dbReference type="InterPro" id="IPR036390">
    <property type="entry name" value="WH_DNA-bd_sf"/>
</dbReference>
<dbReference type="Proteomes" id="UP000016570">
    <property type="component" value="Unassembled WGS sequence"/>
</dbReference>
<evidence type="ECO:0000313" key="2">
    <source>
        <dbReference type="EMBL" id="GAD67689.1"/>
    </source>
</evidence>
<proteinExistence type="predicted"/>
<dbReference type="PROSITE" id="PS50995">
    <property type="entry name" value="HTH_MARR_2"/>
    <property type="match status" value="1"/>
</dbReference>
<dbReference type="EMBL" id="BATJ01000009">
    <property type="protein sequence ID" value="GAD67689.1"/>
    <property type="molecule type" value="Genomic_DNA"/>
</dbReference>
<dbReference type="RefSeq" id="WP_021705660.1">
    <property type="nucleotide sequence ID" value="NZ_BATJ01000009.1"/>
</dbReference>
<gene>
    <name evidence="2" type="ORF">VPR01S_09_00630</name>
</gene>
<dbReference type="InterPro" id="IPR036388">
    <property type="entry name" value="WH-like_DNA-bd_sf"/>
</dbReference>
<comment type="caution">
    <text evidence="2">The sequence shown here is derived from an EMBL/GenBank/DDBJ whole genome shotgun (WGS) entry which is preliminary data.</text>
</comment>
<dbReference type="SUPFAM" id="SSF46785">
    <property type="entry name" value="Winged helix' DNA-binding domain"/>
    <property type="match status" value="1"/>
</dbReference>
<dbReference type="InterPro" id="IPR039422">
    <property type="entry name" value="MarR/SlyA-like"/>
</dbReference>
<dbReference type="Pfam" id="PF01047">
    <property type="entry name" value="MarR"/>
    <property type="match status" value="1"/>
</dbReference>
<dbReference type="Gene3D" id="1.10.10.10">
    <property type="entry name" value="Winged helix-like DNA-binding domain superfamily/Winged helix DNA-binding domain"/>
    <property type="match status" value="1"/>
</dbReference>
<sequence length="136" mass="15598">MSLEQSLELTERFAAKIWRKYAKEDPIAQLSFNEYDYLKVVQTAHEPIRLTDLAAELEVTKPSATNMVKRLERKGLVARVPCPTDARSKRVVLTALALESLSNEAQVYSVWAKRVSERLNHAEARQLEQLLMKAMR</sequence>
<organism evidence="2 3">
    <name type="scientific">Vibrio proteolyticus NBRC 13287</name>
    <dbReference type="NCBI Taxonomy" id="1219065"/>
    <lineage>
        <taxon>Bacteria</taxon>
        <taxon>Pseudomonadati</taxon>
        <taxon>Pseudomonadota</taxon>
        <taxon>Gammaproteobacteria</taxon>
        <taxon>Vibrionales</taxon>
        <taxon>Vibrionaceae</taxon>
        <taxon>Vibrio</taxon>
    </lineage>
</organism>
<dbReference type="STRING" id="1219065.VPR01S_09_00630"/>